<accession>A0A6J8ERV2</accession>
<evidence type="ECO:0000256" key="1">
    <source>
        <dbReference type="ARBA" id="ARBA00004479"/>
    </source>
</evidence>
<dbReference type="OrthoDB" id="1574204at2759"/>
<keyword evidence="10" id="KW-0325">Glycoprotein</keyword>
<keyword evidence="6" id="KW-0677">Repeat</keyword>
<dbReference type="Pfam" id="PF13855">
    <property type="entry name" value="LRR_8"/>
    <property type="match status" value="3"/>
</dbReference>
<reference evidence="14 15" key="1">
    <citation type="submission" date="2020-06" db="EMBL/GenBank/DDBJ databases">
        <authorList>
            <person name="Li R."/>
            <person name="Bekaert M."/>
        </authorList>
    </citation>
    <scope>NUCLEOTIDE SEQUENCE [LARGE SCALE GENOMIC DNA]</scope>
    <source>
        <strain evidence="15">wild</strain>
    </source>
</reference>
<dbReference type="Gene3D" id="3.40.50.10140">
    <property type="entry name" value="Toll/interleukin-1 receptor homology (TIR) domain"/>
    <property type="match status" value="2"/>
</dbReference>
<sequence length="1343" mass="156867">MIVLFILLTVFYLVNSKERGACEFDNLCHSCRNSTVSILDCSRSNISTIPIFPRGVRVVNLKFNKIEIIRNGAFKMLQNLIELDLSFNQLVELERDAFVGLNRLQKLSLQNNSLRYRFFHDSVFTPLISLEYLNIKFNNKPEENNLLESDIFDIQVPILETLEIDVFFPVNSTDSGIFSSNITNLKALITGICVITELQETTFNNFKYLEYIDLSSCPLQTYKSNTLKYRYIKYLDLSNTNFLSDDVSFFTFMKDIKTCAVNRLVLSNTVKDYDEVFHYFISNLFKYLFYTGIRELRLSYNSLKKIEWRTDEISSDVTKINLSHTKTEQHVYNYDIPNTLQVLDLSHNSLIQFAYPMGNVVCLNLSHNILSEIEYGVHVNNEHRTNLKVLDLSNNRIKSLNHKSMDIMSKFMENQDFSLNLENNNFQCICDTIDFLRWMQKNLHHFQKNDLYKCQFKDGNIVKSKDLDTSESTELEEGSRYDAFVAYAEKDMKFDHEDCIQNLETDKNLKLCIHHREFLPGKEITGENTLILVFCEDILPRDLPLVLLEFVQRRSYIPYHDDQRGNIEFWERIKEASCGSEFEVLSQLERDKYTPRTVCSLRMAFLFIFLTVFYLVNFKEHGACDFDNLGHSCKNSTKFIVDCSRSNISTIPIFPRGVHVVNLKFNQIEIIRNGTFKMLQNLTELDLSFNQLVEIERDAFVGLNRLQKLNLQNNTLRYSFRSFPGSVFTSLISLKYLNIKFNNKPAEDNLKLLQSEIFDIHVPTLETLEIDVFFPVNSTDSGIFPSNITSLKALITGICVITELQEDTFDNLKNLDYIDLSSCPIETYRSNVLQYRYIKYLDLSNTQFLSDDVSFFAFMYDIKTCALDTLVLSNTVTDYDEVFHHFISTLFKYLFYTGIRELRLSYNSLMKIEWRTDEISSDMAKIDLLHTKTEQHVYNYDIPSTLQTLDLSHNSLIRFAYPMENVACLNLSHNILSEIEYDVYVNNVGTGVKELDLSFNLITNLAQFTFHQYSSLEKLILHNNEFDDITFDFEHLTDLKLLDLSNNRIKSFNHKSMIILSQLMENQNFSLNLENNNLQCTCDTINFLRWMQNNLHHFLNNDLYKCQFKDGSVVVLNDLNTSITRLEKQCLSLTGVIVCTSMGIFITCTIIAIKLVYRNRWIVLYYYYLKKSKDLNTSVSTELEEGFMYDAFVAYAENDMKFVHEDCIQNLETDKNLKLCIHHRDFLPGEEITVNITNAIHRSRKTICIITKSFLESYYCMFEFNMAKTEGIYSRKGENTLILVFCEDILPRDLPLVLLELVQRRSYIPYHDDQRGNIEFWERIKEAICGSELEVRMLSISSV</sequence>
<keyword evidence="4 11" id="KW-0812">Transmembrane</keyword>
<evidence type="ECO:0000313" key="14">
    <source>
        <dbReference type="EMBL" id="CAC5422402.1"/>
    </source>
</evidence>
<dbReference type="Pfam" id="PF01582">
    <property type="entry name" value="TIR"/>
    <property type="match status" value="1"/>
</dbReference>
<dbReference type="PRINTS" id="PR01537">
    <property type="entry name" value="INTRLKN1R1F"/>
</dbReference>
<proteinExistence type="inferred from homology"/>
<comment type="similarity">
    <text evidence="2">Belongs to the Toll-like receptor family.</text>
</comment>
<keyword evidence="9" id="KW-0675">Receptor</keyword>
<dbReference type="InterPro" id="IPR032675">
    <property type="entry name" value="LRR_dom_sf"/>
</dbReference>
<dbReference type="SUPFAM" id="SSF52058">
    <property type="entry name" value="L domain-like"/>
    <property type="match status" value="2"/>
</dbReference>
<dbReference type="PRINTS" id="PR00019">
    <property type="entry name" value="LEURICHRPT"/>
</dbReference>
<dbReference type="SUPFAM" id="SSF52200">
    <property type="entry name" value="Toll/Interleukin receptor TIR domain"/>
    <property type="match status" value="2"/>
</dbReference>
<dbReference type="SMART" id="SM00082">
    <property type="entry name" value="LRRCT"/>
    <property type="match status" value="2"/>
</dbReference>
<dbReference type="PANTHER" id="PTHR24365">
    <property type="entry name" value="TOLL-LIKE RECEPTOR"/>
    <property type="match status" value="1"/>
</dbReference>
<dbReference type="PROSITE" id="PS51450">
    <property type="entry name" value="LRR"/>
    <property type="match status" value="3"/>
</dbReference>
<feature type="signal peptide" evidence="12">
    <location>
        <begin position="1"/>
        <end position="16"/>
    </location>
</feature>
<dbReference type="Pfam" id="PF00560">
    <property type="entry name" value="LRR_1"/>
    <property type="match status" value="1"/>
</dbReference>
<dbReference type="SMART" id="SM00255">
    <property type="entry name" value="TIR"/>
    <property type="match status" value="1"/>
</dbReference>
<evidence type="ECO:0000256" key="8">
    <source>
        <dbReference type="ARBA" id="ARBA00023136"/>
    </source>
</evidence>
<keyword evidence="15" id="KW-1185">Reference proteome</keyword>
<evidence type="ECO:0000256" key="12">
    <source>
        <dbReference type="SAM" id="SignalP"/>
    </source>
</evidence>
<dbReference type="GO" id="GO:0038023">
    <property type="term" value="F:signaling receptor activity"/>
    <property type="evidence" value="ECO:0007669"/>
    <property type="project" value="TreeGrafter"/>
</dbReference>
<evidence type="ECO:0000256" key="3">
    <source>
        <dbReference type="ARBA" id="ARBA00022614"/>
    </source>
</evidence>
<dbReference type="Gene3D" id="3.80.10.10">
    <property type="entry name" value="Ribonuclease Inhibitor"/>
    <property type="match status" value="6"/>
</dbReference>
<dbReference type="SMART" id="SM00369">
    <property type="entry name" value="LRR_TYP"/>
    <property type="match status" value="10"/>
</dbReference>
<gene>
    <name evidence="14" type="ORF">MCOR_54456</name>
</gene>
<keyword evidence="5 12" id="KW-0732">Signal</keyword>
<evidence type="ECO:0000256" key="5">
    <source>
        <dbReference type="ARBA" id="ARBA00022729"/>
    </source>
</evidence>
<dbReference type="EMBL" id="CACVKT020009594">
    <property type="protein sequence ID" value="CAC5422402.1"/>
    <property type="molecule type" value="Genomic_DNA"/>
</dbReference>
<keyword evidence="3" id="KW-0433">Leucine-rich repeat</keyword>
<feature type="domain" description="TIR" evidence="13">
    <location>
        <begin position="1187"/>
        <end position="1328"/>
    </location>
</feature>
<evidence type="ECO:0000256" key="6">
    <source>
        <dbReference type="ARBA" id="ARBA00022737"/>
    </source>
</evidence>
<organism evidence="14 15">
    <name type="scientific">Mytilus coruscus</name>
    <name type="common">Sea mussel</name>
    <dbReference type="NCBI Taxonomy" id="42192"/>
    <lineage>
        <taxon>Eukaryota</taxon>
        <taxon>Metazoa</taxon>
        <taxon>Spiralia</taxon>
        <taxon>Lophotrochozoa</taxon>
        <taxon>Mollusca</taxon>
        <taxon>Bivalvia</taxon>
        <taxon>Autobranchia</taxon>
        <taxon>Pteriomorphia</taxon>
        <taxon>Mytilida</taxon>
        <taxon>Mytiloidea</taxon>
        <taxon>Mytilidae</taxon>
        <taxon>Mytilinae</taxon>
        <taxon>Mytilus</taxon>
    </lineage>
</organism>
<protein>
    <submittedName>
        <fullName evidence="14">TLR13</fullName>
    </submittedName>
</protein>
<evidence type="ECO:0000256" key="11">
    <source>
        <dbReference type="SAM" id="Phobius"/>
    </source>
</evidence>
<evidence type="ECO:0000256" key="9">
    <source>
        <dbReference type="ARBA" id="ARBA00023170"/>
    </source>
</evidence>
<dbReference type="InterPro" id="IPR001611">
    <property type="entry name" value="Leu-rich_rpt"/>
</dbReference>
<feature type="transmembrane region" description="Helical" evidence="11">
    <location>
        <begin position="1131"/>
        <end position="1157"/>
    </location>
</feature>
<dbReference type="InterPro" id="IPR003591">
    <property type="entry name" value="Leu-rich_rpt_typical-subtyp"/>
</dbReference>
<dbReference type="SMART" id="SM00365">
    <property type="entry name" value="LRR_SD22"/>
    <property type="match status" value="6"/>
</dbReference>
<dbReference type="GO" id="GO:0007165">
    <property type="term" value="P:signal transduction"/>
    <property type="evidence" value="ECO:0007669"/>
    <property type="project" value="InterPro"/>
</dbReference>
<evidence type="ECO:0000256" key="2">
    <source>
        <dbReference type="ARBA" id="ARBA00009634"/>
    </source>
</evidence>
<name>A0A6J8ERV2_MYTCO</name>
<dbReference type="PANTHER" id="PTHR24365:SF541">
    <property type="entry name" value="PROTEIN TOLL-RELATED"/>
    <property type="match status" value="1"/>
</dbReference>
<feature type="chain" id="PRO_5027100396" evidence="12">
    <location>
        <begin position="17"/>
        <end position="1343"/>
    </location>
</feature>
<dbReference type="InterPro" id="IPR000157">
    <property type="entry name" value="TIR_dom"/>
</dbReference>
<dbReference type="InterPro" id="IPR000483">
    <property type="entry name" value="Cys-rich_flank_reg_C"/>
</dbReference>
<evidence type="ECO:0000313" key="15">
    <source>
        <dbReference type="Proteomes" id="UP000507470"/>
    </source>
</evidence>
<dbReference type="Proteomes" id="UP000507470">
    <property type="component" value="Unassembled WGS sequence"/>
</dbReference>
<evidence type="ECO:0000256" key="7">
    <source>
        <dbReference type="ARBA" id="ARBA00022989"/>
    </source>
</evidence>
<evidence type="ECO:0000256" key="4">
    <source>
        <dbReference type="ARBA" id="ARBA00022692"/>
    </source>
</evidence>
<dbReference type="GO" id="GO:0005886">
    <property type="term" value="C:plasma membrane"/>
    <property type="evidence" value="ECO:0007669"/>
    <property type="project" value="TreeGrafter"/>
</dbReference>
<dbReference type="InterPro" id="IPR035897">
    <property type="entry name" value="Toll_tir_struct_dom_sf"/>
</dbReference>
<evidence type="ECO:0000259" key="13">
    <source>
        <dbReference type="PROSITE" id="PS50104"/>
    </source>
</evidence>
<keyword evidence="8 11" id="KW-0472">Membrane</keyword>
<comment type="subcellular location">
    <subcellularLocation>
        <location evidence="1">Membrane</location>
        <topology evidence="1">Single-pass type I membrane protein</topology>
    </subcellularLocation>
</comment>
<evidence type="ECO:0000256" key="10">
    <source>
        <dbReference type="ARBA" id="ARBA00023180"/>
    </source>
</evidence>
<keyword evidence="7 11" id="KW-1133">Transmembrane helix</keyword>
<dbReference type="PROSITE" id="PS50104">
    <property type="entry name" value="TIR"/>
    <property type="match status" value="1"/>
</dbReference>